<protein>
    <submittedName>
        <fullName evidence="1">Cytidylate kinase</fullName>
    </submittedName>
</protein>
<gene>
    <name evidence="1" type="ORF">SAMN06297397_2704</name>
</gene>
<keyword evidence="1" id="KW-0418">Kinase</keyword>
<keyword evidence="1" id="KW-0808">Transferase</keyword>
<proteinExistence type="predicted"/>
<dbReference type="EMBL" id="FWXZ01000006">
    <property type="protein sequence ID" value="SMC81454.1"/>
    <property type="molecule type" value="Genomic_DNA"/>
</dbReference>
<accession>A0AC61PP57</accession>
<evidence type="ECO:0000313" key="2">
    <source>
        <dbReference type="Proteomes" id="UP000192328"/>
    </source>
</evidence>
<dbReference type="Proteomes" id="UP000192328">
    <property type="component" value="Unassembled WGS sequence"/>
</dbReference>
<sequence length="223" mass="24502">MRLNIGIDGPVGAGKSTVADAVAAKLGILHLDTGAMYRALGLTALRQNIDVQDEQAIVDLCGRLKISVSHEADGQHTFVEGEDVTGLIRTQEVGMAASTVSRYAEVRKAMVRLQQKLASETDMLLDGRDICTTVLPNATAKIYLTASAEERARRRFLELQKKGSEESFEQVLREVIKRDEQDMNRPVEPLRQAPDAVLVDSTNLSFDEVVDAILAIVEEKRRG</sequence>
<reference evidence="1" key="1">
    <citation type="submission" date="2017-04" db="EMBL/GenBank/DDBJ databases">
        <authorList>
            <person name="Varghese N."/>
            <person name="Submissions S."/>
        </authorList>
    </citation>
    <scope>NUCLEOTIDE SEQUENCE</scope>
    <source>
        <strain evidence="1">WTE2008</strain>
    </source>
</reference>
<organism evidence="1 2">
    <name type="scientific">Aristaeella lactis</name>
    <dbReference type="NCBI Taxonomy" id="3046383"/>
    <lineage>
        <taxon>Bacteria</taxon>
        <taxon>Bacillati</taxon>
        <taxon>Bacillota</taxon>
        <taxon>Clostridia</taxon>
        <taxon>Eubacteriales</taxon>
        <taxon>Aristaeellaceae</taxon>
        <taxon>Aristaeella</taxon>
    </lineage>
</organism>
<comment type="caution">
    <text evidence="1">The sequence shown here is derived from an EMBL/GenBank/DDBJ whole genome shotgun (WGS) entry which is preliminary data.</text>
</comment>
<name>A0AC61PP57_9FIRM</name>
<keyword evidence="2" id="KW-1185">Reference proteome</keyword>
<evidence type="ECO:0000313" key="1">
    <source>
        <dbReference type="EMBL" id="SMC81454.1"/>
    </source>
</evidence>